<evidence type="ECO:0000256" key="1">
    <source>
        <dbReference type="ARBA" id="ARBA00004225"/>
    </source>
</evidence>
<evidence type="ECO:0000256" key="10">
    <source>
        <dbReference type="RuleBase" id="RU000488"/>
    </source>
</evidence>
<comment type="caution">
    <text evidence="12">The sequence shown here is derived from an EMBL/GenBank/DDBJ whole genome shotgun (WGS) entry which is preliminary data.</text>
</comment>
<comment type="similarity">
    <text evidence="2 10">Belongs to the mitochondrial carrier (TC 2.A.29) family.</text>
</comment>
<sequence>MADDNDIPHPPTAACFVAGLAGGLAGLAVGHPFDTVKVRLQTPAARYKGTLDCVISTVRQEKIYGLYRGMASPAAGVAFINAFVFGAFNRIMKLQEGNGYANIMVAGMGAGVITSFITCPMELVKVQLQNQTVGHTGPIDCLKRIYTTGGVRACFTGILPTAMRELSFGPYFVTYELTAGLGPILGGGLAGIMAWISTYPADVIKTRIQAEPGKYKGMIDCLRTCYQKEGLSVLFRGMAPTLLRAFPCNAATFFAYTWTMRLLVNEKNEYHVAATYDDKSTAAL</sequence>
<dbReference type="InterPro" id="IPR050567">
    <property type="entry name" value="Mitochondrial_Carrier"/>
</dbReference>
<evidence type="ECO:0000256" key="8">
    <source>
        <dbReference type="ARBA" id="ARBA00023136"/>
    </source>
</evidence>
<evidence type="ECO:0000256" key="9">
    <source>
        <dbReference type="PROSITE-ProRule" id="PRU00282"/>
    </source>
</evidence>
<keyword evidence="13" id="KW-1185">Reference proteome</keyword>
<evidence type="ECO:0000256" key="3">
    <source>
        <dbReference type="ARBA" id="ARBA00022448"/>
    </source>
</evidence>
<dbReference type="AlphaFoldDB" id="A0A068RWI3"/>
<dbReference type="EMBL" id="CBTN010000022">
    <property type="protein sequence ID" value="CDH54384.1"/>
    <property type="molecule type" value="Genomic_DNA"/>
</dbReference>
<proteinExistence type="inferred from homology"/>
<dbReference type="STRING" id="1263082.A0A068RWI3"/>
<reference evidence="12" key="1">
    <citation type="submission" date="2013-08" db="EMBL/GenBank/DDBJ databases">
        <title>Gene expansion shapes genome architecture in the human pathogen Lichtheimia corymbifera: an evolutionary genomics analysis in the ancient terrestrial Mucorales (Mucoromycotina).</title>
        <authorList>
            <person name="Schwartze V.U."/>
            <person name="Winter S."/>
            <person name="Shelest E."/>
            <person name="Marcet-Houben M."/>
            <person name="Horn F."/>
            <person name="Wehner S."/>
            <person name="Hoffmann K."/>
            <person name="Riege K."/>
            <person name="Sammeth M."/>
            <person name="Nowrousian M."/>
            <person name="Valiante V."/>
            <person name="Linde J."/>
            <person name="Jacobsen I.D."/>
            <person name="Marz M."/>
            <person name="Brakhage A.A."/>
            <person name="Gabaldon T."/>
            <person name="Bocker S."/>
            <person name="Voigt K."/>
        </authorList>
    </citation>
    <scope>NUCLEOTIDE SEQUENCE [LARGE SCALE GENOMIC DNA]</scope>
    <source>
        <strain evidence="12">FSU 9682</strain>
    </source>
</reference>
<evidence type="ECO:0000256" key="2">
    <source>
        <dbReference type="ARBA" id="ARBA00006375"/>
    </source>
</evidence>
<dbReference type="VEuPathDB" id="FungiDB:LCOR_05633.1"/>
<evidence type="ECO:0000256" key="6">
    <source>
        <dbReference type="ARBA" id="ARBA00022989"/>
    </source>
</evidence>
<dbReference type="PROSITE" id="PS50920">
    <property type="entry name" value="SOLCAR"/>
    <property type="match status" value="3"/>
</dbReference>
<dbReference type="InterPro" id="IPR023395">
    <property type="entry name" value="MCP_dom_sf"/>
</dbReference>
<evidence type="ECO:0000313" key="12">
    <source>
        <dbReference type="EMBL" id="CDH54384.1"/>
    </source>
</evidence>
<dbReference type="Pfam" id="PF00153">
    <property type="entry name" value="Mito_carr"/>
    <property type="match status" value="3"/>
</dbReference>
<accession>A0A068RWI3</accession>
<dbReference type="GO" id="GO:0022857">
    <property type="term" value="F:transmembrane transporter activity"/>
    <property type="evidence" value="ECO:0007669"/>
    <property type="project" value="TreeGrafter"/>
</dbReference>
<dbReference type="OrthoDB" id="14252at2759"/>
<dbReference type="GO" id="GO:0031966">
    <property type="term" value="C:mitochondrial membrane"/>
    <property type="evidence" value="ECO:0007669"/>
    <property type="project" value="UniProtKB-SubCell"/>
</dbReference>
<comment type="subcellular location">
    <subcellularLocation>
        <location evidence="1">Mitochondrion membrane</location>
        <topology evidence="1">Multi-pass membrane protein</topology>
    </subcellularLocation>
</comment>
<keyword evidence="6 11" id="KW-1133">Transmembrane helix</keyword>
<evidence type="ECO:0000256" key="11">
    <source>
        <dbReference type="SAM" id="Phobius"/>
    </source>
</evidence>
<keyword evidence="8 9" id="KW-0472">Membrane</keyword>
<dbReference type="InterPro" id="IPR018108">
    <property type="entry name" value="MCP_transmembrane"/>
</dbReference>
<evidence type="ECO:0000256" key="7">
    <source>
        <dbReference type="ARBA" id="ARBA00023128"/>
    </source>
</evidence>
<protein>
    <submittedName>
        <fullName evidence="12">Mitochondrial carnitine acylcarnitine carrierprotein cacl</fullName>
    </submittedName>
</protein>
<dbReference type="Gene3D" id="1.50.40.10">
    <property type="entry name" value="Mitochondrial carrier domain"/>
    <property type="match status" value="2"/>
</dbReference>
<feature type="transmembrane region" description="Helical" evidence="11">
    <location>
        <begin position="70"/>
        <end position="88"/>
    </location>
</feature>
<feature type="repeat" description="Solcar" evidence="9">
    <location>
        <begin position="13"/>
        <end position="94"/>
    </location>
</feature>
<keyword evidence="5" id="KW-0677">Repeat</keyword>
<evidence type="ECO:0000313" key="13">
    <source>
        <dbReference type="Proteomes" id="UP000027586"/>
    </source>
</evidence>
<feature type="transmembrane region" description="Helical" evidence="11">
    <location>
        <begin position="100"/>
        <end position="118"/>
    </location>
</feature>
<dbReference type="PANTHER" id="PTHR45624">
    <property type="entry name" value="MITOCHONDRIAL BASIC AMINO ACIDS TRANSPORTER-RELATED"/>
    <property type="match status" value="1"/>
</dbReference>
<evidence type="ECO:0000256" key="5">
    <source>
        <dbReference type="ARBA" id="ARBA00022737"/>
    </source>
</evidence>
<feature type="repeat" description="Solcar" evidence="9">
    <location>
        <begin position="98"/>
        <end position="177"/>
    </location>
</feature>
<evidence type="ECO:0000256" key="4">
    <source>
        <dbReference type="ARBA" id="ARBA00022692"/>
    </source>
</evidence>
<name>A0A068RWI3_9FUNG</name>
<keyword evidence="4 9" id="KW-0812">Transmembrane</keyword>
<gene>
    <name evidence="12" type="ORF">LCOR_05633.1</name>
</gene>
<feature type="transmembrane region" description="Helical" evidence="11">
    <location>
        <begin position="12"/>
        <end position="33"/>
    </location>
</feature>
<organism evidence="12 13">
    <name type="scientific">Lichtheimia corymbifera JMRC:FSU:9682</name>
    <dbReference type="NCBI Taxonomy" id="1263082"/>
    <lineage>
        <taxon>Eukaryota</taxon>
        <taxon>Fungi</taxon>
        <taxon>Fungi incertae sedis</taxon>
        <taxon>Mucoromycota</taxon>
        <taxon>Mucoromycotina</taxon>
        <taxon>Mucoromycetes</taxon>
        <taxon>Mucorales</taxon>
        <taxon>Lichtheimiaceae</taxon>
        <taxon>Lichtheimia</taxon>
    </lineage>
</organism>
<keyword evidence="3 10" id="KW-0813">Transport</keyword>
<dbReference type="Proteomes" id="UP000027586">
    <property type="component" value="Unassembled WGS sequence"/>
</dbReference>
<keyword evidence="7" id="KW-0496">Mitochondrion</keyword>
<dbReference type="SUPFAM" id="SSF103506">
    <property type="entry name" value="Mitochondrial carrier"/>
    <property type="match status" value="1"/>
</dbReference>
<dbReference type="PANTHER" id="PTHR45624:SF10">
    <property type="entry name" value="SLC (SOLUTE CARRIER) HOMOLOG"/>
    <property type="match status" value="1"/>
</dbReference>
<feature type="repeat" description="Solcar" evidence="9">
    <location>
        <begin position="178"/>
        <end position="262"/>
    </location>
</feature>